<accession>A0A1M5MFT8</accession>
<organism evidence="2 3">
    <name type="scientific">Flavobacterium granuli</name>
    <dbReference type="NCBI Taxonomy" id="280093"/>
    <lineage>
        <taxon>Bacteria</taxon>
        <taxon>Pseudomonadati</taxon>
        <taxon>Bacteroidota</taxon>
        <taxon>Flavobacteriia</taxon>
        <taxon>Flavobacteriales</taxon>
        <taxon>Flavobacteriaceae</taxon>
        <taxon>Flavobacterium</taxon>
    </lineage>
</organism>
<reference evidence="2" key="1">
    <citation type="submission" date="2016-11" db="EMBL/GenBank/DDBJ databases">
        <authorList>
            <person name="Jaros S."/>
            <person name="Januszkiewicz K."/>
            <person name="Wedrychowicz H."/>
        </authorList>
    </citation>
    <scope>NUCLEOTIDE SEQUENCE [LARGE SCALE GENOMIC DNA]</scope>
    <source>
        <strain evidence="2">DSM 19729</strain>
    </source>
</reference>
<dbReference type="AlphaFoldDB" id="A0A1M5MFT8"/>
<reference evidence="1 4" key="3">
    <citation type="submission" date="2018-03" db="EMBL/GenBank/DDBJ databases">
        <title>Genomic Encyclopedia of Archaeal and Bacterial Type Strains, Phase II (KMG-II): from individual species to whole genera.</title>
        <authorList>
            <person name="Goeker M."/>
        </authorList>
    </citation>
    <scope>NUCLEOTIDE SEQUENCE [LARGE SCALE GENOMIC DNA]</scope>
    <source>
        <strain evidence="1 4">DSM 17797</strain>
    </source>
</reference>
<evidence type="ECO:0000313" key="4">
    <source>
        <dbReference type="Proteomes" id="UP000237771"/>
    </source>
</evidence>
<dbReference type="Proteomes" id="UP000237771">
    <property type="component" value="Unassembled WGS sequence"/>
</dbReference>
<dbReference type="EMBL" id="FQWO01000004">
    <property type="protein sequence ID" value="SHG76238.1"/>
    <property type="molecule type" value="Genomic_DNA"/>
</dbReference>
<dbReference type="Proteomes" id="UP000184384">
    <property type="component" value="Unassembled WGS sequence"/>
</dbReference>
<dbReference type="RefSeq" id="WP_139256891.1">
    <property type="nucleotide sequence ID" value="NZ_FQWO01000004.1"/>
</dbReference>
<reference evidence="3" key="2">
    <citation type="submission" date="2016-11" db="EMBL/GenBank/DDBJ databases">
        <authorList>
            <person name="Varghese N."/>
            <person name="Submissions S."/>
        </authorList>
    </citation>
    <scope>NUCLEOTIDE SEQUENCE [LARGE SCALE GENOMIC DNA]</scope>
    <source>
        <strain evidence="3">DSM 19729</strain>
    </source>
</reference>
<protein>
    <submittedName>
        <fullName evidence="2">Uncharacterized protein</fullName>
    </submittedName>
</protein>
<proteinExistence type="predicted"/>
<evidence type="ECO:0000313" key="2">
    <source>
        <dbReference type="EMBL" id="SHG76238.1"/>
    </source>
</evidence>
<evidence type="ECO:0000313" key="1">
    <source>
        <dbReference type="EMBL" id="PRZ24944.1"/>
    </source>
</evidence>
<keyword evidence="4" id="KW-1185">Reference proteome</keyword>
<sequence length="74" mass="8919">MILVLTRPTTSSPFLILRLAYDIRLMLPLHRMVEAELRFPKDLQHENWDLLFAPNIQVHHYKEYEVKFSINLLE</sequence>
<evidence type="ECO:0000313" key="3">
    <source>
        <dbReference type="Proteomes" id="UP000184384"/>
    </source>
</evidence>
<gene>
    <name evidence="1" type="ORF">BC624_10314</name>
    <name evidence="2" type="ORF">SAMN05443373_10413</name>
</gene>
<name>A0A1M5MFT8_9FLAO</name>
<dbReference type="EMBL" id="PVUB01000003">
    <property type="protein sequence ID" value="PRZ24944.1"/>
    <property type="molecule type" value="Genomic_DNA"/>
</dbReference>